<comment type="caution">
    <text evidence="1">The sequence shown here is derived from an EMBL/GenBank/DDBJ whole genome shotgun (WGS) entry which is preliminary data.</text>
</comment>
<evidence type="ECO:0000313" key="2">
    <source>
        <dbReference type="Proteomes" id="UP000177925"/>
    </source>
</evidence>
<dbReference type="GO" id="GO:0016874">
    <property type="term" value="F:ligase activity"/>
    <property type="evidence" value="ECO:0007669"/>
    <property type="project" value="UniProtKB-KW"/>
</dbReference>
<protein>
    <submittedName>
        <fullName evidence="1">Glutamate--cysteine ligase</fullName>
    </submittedName>
</protein>
<organism evidence="1 2">
    <name type="scientific">Candidatus Muproteobacteria bacterium RBG_16_64_11</name>
    <dbReference type="NCBI Taxonomy" id="1817758"/>
    <lineage>
        <taxon>Bacteria</taxon>
        <taxon>Pseudomonadati</taxon>
        <taxon>Pseudomonadota</taxon>
        <taxon>Candidatus Muproteobacteria</taxon>
    </lineage>
</organism>
<evidence type="ECO:0000313" key="1">
    <source>
        <dbReference type="EMBL" id="OGI43495.1"/>
    </source>
</evidence>
<name>A0A1F6TEJ1_9PROT</name>
<dbReference type="Pfam" id="PF08886">
    <property type="entry name" value="GshA"/>
    <property type="match status" value="1"/>
</dbReference>
<dbReference type="InterPro" id="IPR011718">
    <property type="entry name" value="GshA"/>
</dbReference>
<sequence length="441" mass="49354">MAIEHLHAVPHLTTALSGPLQQIEERLLRRQTAIEQWLRRQWLATPAPFYASVDLRNAGFKLAPVDTNLFPAGFNNLNPAFQPLCIQAVQAAVDRFCPKACGILLVPESHTRNIYYLESLAALADILRKAGFEARIGSLLPLEKPEDLTLPSGRTLRLEPLRRAGDELVVEGFSPCFVLLNNDLSGGRPAILENLDQPVVPPLAMGWSNRLKSNHFSHYRDVAREFAEMVEIDPWLIDPYFRKCGKIDFQRREGEDCLASNVDVVLETIREKYRQYGITQEPFAIVKADAGTYGMNIMTVRHADEVSELNRKQRTKMARGKEGLAVTDVLVQEGVYTFETWGDAQAVAEPVVYMIDRFVVGGFYRVHTQRGKDENLNAPGMTFEPLAFADTCTCPDPSKSPDANPNRFYAYGVIARLALLAAARELKQVRDTRGEGQGETP</sequence>
<proteinExistence type="predicted"/>
<gene>
    <name evidence="1" type="ORF">A2150_03485</name>
</gene>
<accession>A0A1F6TEJ1</accession>
<keyword evidence="1" id="KW-0436">Ligase</keyword>
<dbReference type="NCBIfam" id="TIGR02049">
    <property type="entry name" value="gshA_ferroox"/>
    <property type="match status" value="1"/>
</dbReference>
<dbReference type="Proteomes" id="UP000177925">
    <property type="component" value="Unassembled WGS sequence"/>
</dbReference>
<dbReference type="InterPro" id="IPR042520">
    <property type="entry name" value="GshA_N"/>
</dbReference>
<dbReference type="EMBL" id="MFSS01000053">
    <property type="protein sequence ID" value="OGI43495.1"/>
    <property type="molecule type" value="Genomic_DNA"/>
</dbReference>
<dbReference type="AlphaFoldDB" id="A0A1F6TEJ1"/>
<dbReference type="Gene3D" id="3.40.50.11280">
    <property type="entry name" value="Glutamate-cysteine ligase, N-terminal domain"/>
    <property type="match status" value="1"/>
</dbReference>
<dbReference type="STRING" id="1817758.A2150_03485"/>
<reference evidence="1 2" key="1">
    <citation type="journal article" date="2016" name="Nat. Commun.">
        <title>Thousands of microbial genomes shed light on interconnected biogeochemical processes in an aquifer system.</title>
        <authorList>
            <person name="Anantharaman K."/>
            <person name="Brown C.T."/>
            <person name="Hug L.A."/>
            <person name="Sharon I."/>
            <person name="Castelle C.J."/>
            <person name="Probst A.J."/>
            <person name="Thomas B.C."/>
            <person name="Singh A."/>
            <person name="Wilkins M.J."/>
            <person name="Karaoz U."/>
            <person name="Brodie E.L."/>
            <person name="Williams K.H."/>
            <person name="Hubbard S.S."/>
            <person name="Banfield J.F."/>
        </authorList>
    </citation>
    <scope>NUCLEOTIDE SEQUENCE [LARGE SCALE GENOMIC DNA]</scope>
</reference>